<dbReference type="PANTHER" id="PTHR43566:SF2">
    <property type="entry name" value="DUF4143 DOMAIN-CONTAINING PROTEIN"/>
    <property type="match status" value="1"/>
</dbReference>
<evidence type="ECO:0000313" key="3">
    <source>
        <dbReference type="Proteomes" id="UP000753961"/>
    </source>
</evidence>
<reference evidence="2" key="1">
    <citation type="submission" date="2021-06" db="EMBL/GenBank/DDBJ databases">
        <title>44 bacteria genomes isolated from Dapeng, Shenzhen.</title>
        <authorList>
            <person name="Zheng W."/>
            <person name="Yu S."/>
            <person name="Huang Y."/>
        </authorList>
    </citation>
    <scope>NUCLEOTIDE SEQUENCE</scope>
    <source>
        <strain evidence="2">DP5N28-2</strain>
    </source>
</reference>
<sequence length="118" mass="13563">MYFEDYTYVSLEDPDLRDFAQNDPRGFLEMYPEKAIFDEMQRVPSLFSYLQGVVDDSGMVGQFILSGSQNFHLIQNITQSLAGRVALFHLMPLDLSEMKSEELLDDSYTDVIFKGSSR</sequence>
<evidence type="ECO:0000313" key="2">
    <source>
        <dbReference type="EMBL" id="MBY5956981.1"/>
    </source>
</evidence>
<accession>A0A953L9U0</accession>
<proteinExistence type="predicted"/>
<comment type="caution">
    <text evidence="2">The sequence shown here is derived from an EMBL/GenBank/DDBJ whole genome shotgun (WGS) entry which is preliminary data.</text>
</comment>
<name>A0A953L9U0_9BACT</name>
<organism evidence="2 3">
    <name type="scientific">Membranihabitans marinus</name>
    <dbReference type="NCBI Taxonomy" id="1227546"/>
    <lineage>
        <taxon>Bacteria</taxon>
        <taxon>Pseudomonadati</taxon>
        <taxon>Bacteroidota</taxon>
        <taxon>Saprospiria</taxon>
        <taxon>Saprospirales</taxon>
        <taxon>Saprospiraceae</taxon>
        <taxon>Membranihabitans</taxon>
    </lineage>
</organism>
<keyword evidence="3" id="KW-1185">Reference proteome</keyword>
<dbReference type="EMBL" id="JAHVHU010000002">
    <property type="protein sequence ID" value="MBY5956981.1"/>
    <property type="molecule type" value="Genomic_DNA"/>
</dbReference>
<feature type="domain" description="AAA" evidence="1">
    <location>
        <begin position="4"/>
        <end position="98"/>
    </location>
</feature>
<protein>
    <submittedName>
        <fullName evidence="2">AAA family ATPase</fullName>
    </submittedName>
</protein>
<evidence type="ECO:0000259" key="1">
    <source>
        <dbReference type="Pfam" id="PF13173"/>
    </source>
</evidence>
<gene>
    <name evidence="2" type="ORF">KUV50_02460</name>
</gene>
<dbReference type="InterPro" id="IPR041682">
    <property type="entry name" value="AAA_14"/>
</dbReference>
<dbReference type="PANTHER" id="PTHR43566">
    <property type="entry name" value="CONSERVED PROTEIN"/>
    <property type="match status" value="1"/>
</dbReference>
<dbReference type="Proteomes" id="UP000753961">
    <property type="component" value="Unassembled WGS sequence"/>
</dbReference>
<dbReference type="Pfam" id="PF13173">
    <property type="entry name" value="AAA_14"/>
    <property type="match status" value="1"/>
</dbReference>
<dbReference type="AlphaFoldDB" id="A0A953L9U0"/>
<dbReference type="RefSeq" id="WP_222578495.1">
    <property type="nucleotide sequence ID" value="NZ_JAHVHU010000002.1"/>
</dbReference>